<accession>X6PFM4</accession>
<evidence type="ECO:0000313" key="2">
    <source>
        <dbReference type="Proteomes" id="UP000023152"/>
    </source>
</evidence>
<dbReference type="AlphaFoldDB" id="X6PFM4"/>
<proteinExistence type="predicted"/>
<dbReference type="Proteomes" id="UP000023152">
    <property type="component" value="Unassembled WGS sequence"/>
</dbReference>
<keyword evidence="2" id="KW-1185">Reference proteome</keyword>
<dbReference type="EMBL" id="ASPP01000615">
    <property type="protein sequence ID" value="ETO36477.1"/>
    <property type="molecule type" value="Genomic_DNA"/>
</dbReference>
<gene>
    <name evidence="1" type="ORF">RFI_00585</name>
</gene>
<sequence>MQEMLQVESFRKRLWKKAEHCRHRKNPKFQKYELCKGQHPSDSIKCPVYSKNKECNWKKWNVYSYTQNKNKMNDQMEKELKEAKKITDFINMCESVMDFIINNNLQIMNSSPFEHTYELNHLLILLCAMNWICIQIIFQLHSISKHIDHLQKSRNKKLKRGI</sequence>
<evidence type="ECO:0000313" key="1">
    <source>
        <dbReference type="EMBL" id="ETO36477.1"/>
    </source>
</evidence>
<name>X6PFM4_RETFI</name>
<protein>
    <submittedName>
        <fullName evidence="1">Uncharacterized protein</fullName>
    </submittedName>
</protein>
<dbReference type="OrthoDB" id="7554095at2759"/>
<comment type="caution">
    <text evidence="1">The sequence shown here is derived from an EMBL/GenBank/DDBJ whole genome shotgun (WGS) entry which is preliminary data.</text>
</comment>
<organism evidence="1 2">
    <name type="scientific">Reticulomyxa filosa</name>
    <dbReference type="NCBI Taxonomy" id="46433"/>
    <lineage>
        <taxon>Eukaryota</taxon>
        <taxon>Sar</taxon>
        <taxon>Rhizaria</taxon>
        <taxon>Retaria</taxon>
        <taxon>Foraminifera</taxon>
        <taxon>Monothalamids</taxon>
        <taxon>Reticulomyxidae</taxon>
        <taxon>Reticulomyxa</taxon>
    </lineage>
</organism>
<reference evidence="1 2" key="1">
    <citation type="journal article" date="2013" name="Curr. Biol.">
        <title>The Genome of the Foraminiferan Reticulomyxa filosa.</title>
        <authorList>
            <person name="Glockner G."/>
            <person name="Hulsmann N."/>
            <person name="Schleicher M."/>
            <person name="Noegel A.A."/>
            <person name="Eichinger L."/>
            <person name="Gallinger C."/>
            <person name="Pawlowski J."/>
            <person name="Sierra R."/>
            <person name="Euteneuer U."/>
            <person name="Pillet L."/>
            <person name="Moustafa A."/>
            <person name="Platzer M."/>
            <person name="Groth M."/>
            <person name="Szafranski K."/>
            <person name="Schliwa M."/>
        </authorList>
    </citation>
    <scope>NUCLEOTIDE SEQUENCE [LARGE SCALE GENOMIC DNA]</scope>
</reference>